<protein>
    <submittedName>
        <fullName evidence="2">Uncharacterized protein</fullName>
    </submittedName>
</protein>
<accession>A0A7R9BR87</accession>
<feature type="compositionally biased region" description="Basic residues" evidence="1">
    <location>
        <begin position="15"/>
        <end position="27"/>
    </location>
</feature>
<dbReference type="Proteomes" id="UP000678499">
    <property type="component" value="Unassembled WGS sequence"/>
</dbReference>
<feature type="region of interest" description="Disordered" evidence="1">
    <location>
        <begin position="1"/>
        <end position="76"/>
    </location>
</feature>
<proteinExistence type="predicted"/>
<dbReference type="EMBL" id="OA883961">
    <property type="protein sequence ID" value="CAD7280069.1"/>
    <property type="molecule type" value="Genomic_DNA"/>
</dbReference>
<evidence type="ECO:0000313" key="3">
    <source>
        <dbReference type="Proteomes" id="UP000678499"/>
    </source>
</evidence>
<name>A0A7R9BR87_9CRUS</name>
<sequence length="76" mass="8755">MSPEKQRVGVGLVKACRKSSSRLSRRQPHADDDSDDGARVLDLREKLRKKRSEEDTYSPLRIEFDNEDYEGGEESE</sequence>
<feature type="compositionally biased region" description="Acidic residues" evidence="1">
    <location>
        <begin position="65"/>
        <end position="76"/>
    </location>
</feature>
<keyword evidence="3" id="KW-1185">Reference proteome</keyword>
<dbReference type="EMBL" id="CAJPEX010001924">
    <property type="protein sequence ID" value="CAG0920221.1"/>
    <property type="molecule type" value="Genomic_DNA"/>
</dbReference>
<dbReference type="AlphaFoldDB" id="A0A7R9BR87"/>
<gene>
    <name evidence="2" type="ORF">NMOB1V02_LOCUS7733</name>
</gene>
<organism evidence="2">
    <name type="scientific">Notodromas monacha</name>
    <dbReference type="NCBI Taxonomy" id="399045"/>
    <lineage>
        <taxon>Eukaryota</taxon>
        <taxon>Metazoa</taxon>
        <taxon>Ecdysozoa</taxon>
        <taxon>Arthropoda</taxon>
        <taxon>Crustacea</taxon>
        <taxon>Oligostraca</taxon>
        <taxon>Ostracoda</taxon>
        <taxon>Podocopa</taxon>
        <taxon>Podocopida</taxon>
        <taxon>Cypridocopina</taxon>
        <taxon>Cypridoidea</taxon>
        <taxon>Cyprididae</taxon>
        <taxon>Notodromas</taxon>
    </lineage>
</organism>
<evidence type="ECO:0000256" key="1">
    <source>
        <dbReference type="SAM" id="MobiDB-lite"/>
    </source>
</evidence>
<evidence type="ECO:0000313" key="2">
    <source>
        <dbReference type="EMBL" id="CAD7280069.1"/>
    </source>
</evidence>
<feature type="compositionally biased region" description="Basic and acidic residues" evidence="1">
    <location>
        <begin position="28"/>
        <end position="45"/>
    </location>
</feature>
<reference evidence="2" key="1">
    <citation type="submission" date="2020-11" db="EMBL/GenBank/DDBJ databases">
        <authorList>
            <person name="Tran Van P."/>
        </authorList>
    </citation>
    <scope>NUCLEOTIDE SEQUENCE</scope>
</reference>